<protein>
    <submittedName>
        <fullName evidence="4">Extracellular solute-binding protein</fullName>
    </submittedName>
</protein>
<organism evidence="4 5">
    <name type="scientific">Gracilibacillus oryzae</name>
    <dbReference type="NCBI Taxonomy" id="1672701"/>
    <lineage>
        <taxon>Bacteria</taxon>
        <taxon>Bacillati</taxon>
        <taxon>Bacillota</taxon>
        <taxon>Bacilli</taxon>
        <taxon>Bacillales</taxon>
        <taxon>Bacillaceae</taxon>
        <taxon>Gracilibacillus</taxon>
    </lineage>
</organism>
<dbReference type="RefSeq" id="WP_153407039.1">
    <property type="nucleotide sequence ID" value="NZ_ML762461.1"/>
</dbReference>
<name>A0A7C8GQJ2_9BACI</name>
<dbReference type="CDD" id="cd13580">
    <property type="entry name" value="PBP2_AlgQ_like_1"/>
    <property type="match status" value="1"/>
</dbReference>
<comment type="caution">
    <text evidence="4">The sequence shown here is derived from an EMBL/GenBank/DDBJ whole genome shotgun (WGS) entry which is preliminary data.</text>
</comment>
<dbReference type="Proteomes" id="UP000480246">
    <property type="component" value="Unassembled WGS sequence"/>
</dbReference>
<proteinExistence type="predicted"/>
<dbReference type="OrthoDB" id="9787283at2"/>
<evidence type="ECO:0000313" key="5">
    <source>
        <dbReference type="Proteomes" id="UP000480246"/>
    </source>
</evidence>
<evidence type="ECO:0000313" key="4">
    <source>
        <dbReference type="EMBL" id="KAB8125671.1"/>
    </source>
</evidence>
<dbReference type="EMBL" id="WEID01000131">
    <property type="protein sequence ID" value="KAB8125671.1"/>
    <property type="molecule type" value="Genomic_DNA"/>
</dbReference>
<feature type="region of interest" description="Disordered" evidence="2">
    <location>
        <begin position="27"/>
        <end position="55"/>
    </location>
</feature>
<evidence type="ECO:0000256" key="2">
    <source>
        <dbReference type="SAM" id="MobiDB-lite"/>
    </source>
</evidence>
<dbReference type="InterPro" id="IPR050490">
    <property type="entry name" value="Bact_solute-bd_prot1"/>
</dbReference>
<dbReference type="PROSITE" id="PS51257">
    <property type="entry name" value="PROKAR_LIPOPROTEIN"/>
    <property type="match status" value="1"/>
</dbReference>
<evidence type="ECO:0000256" key="3">
    <source>
        <dbReference type="SAM" id="SignalP"/>
    </source>
</evidence>
<dbReference type="SUPFAM" id="SSF53850">
    <property type="entry name" value="Periplasmic binding protein-like II"/>
    <property type="match status" value="1"/>
</dbReference>
<keyword evidence="5" id="KW-1185">Reference proteome</keyword>
<dbReference type="PANTHER" id="PTHR43649:SF33">
    <property type="entry name" value="POLYGALACTURONAN_RHAMNOGALACTURONAN-BINDING PROTEIN YTCQ"/>
    <property type="match status" value="1"/>
</dbReference>
<sequence>MKRKLSILLALIVTVFLLAACSYGGGTEETGSEKEAPETSGEATESQVNEDGKFEPAVEITTARPVGSDYVFINGEDIHNNVHNKWAEETLGIKIKDLWESADNSAYHTQLRLSLTSDEELPDAFIVQDTILIDDLIQSGKVMDISEAFDQYASDRLKKLYEENSYAFNQVTQDGKLMGLPIFTAGDGTSPVLWIRQDWLENLGLDAPETMEEFEAVMDAFTNDDPDGNGVDDTFGFSFAGRNGFNNWMSDVGFVFGAYTGNYIPGTYLENEEGRLVYSSVQPGIKEGLQKLSEWYSKGYLDQELAVLDEVKATEAFIQGKSGMIAAPFWAGGWPLGDIKSTNPDAVLEAFKLPVGPDGQSARFMNSLNEGKVMMFRKDFEHMDAFFHYFDKIYDRVFETGEFQHGFFEGYDYAMVDGEAVYDPAKFPTPLDTAATPGKYNLFWNVPEIPLKSSEDHHYIYEGNEPQTSAQKVIAQSDESAIKAGALNFEMRDTNTASLFLGAPTETMKSRGENLQTLELETFAKIIYGEYPIDGFDDFVEEYYAKGGQNIEEEINEWYDSIEK</sequence>
<dbReference type="AlphaFoldDB" id="A0A7C8GQJ2"/>
<gene>
    <name evidence="4" type="ORF">F9U64_22055</name>
</gene>
<evidence type="ECO:0000256" key="1">
    <source>
        <dbReference type="ARBA" id="ARBA00022729"/>
    </source>
</evidence>
<keyword evidence="1 3" id="KW-0732">Signal</keyword>
<reference evidence="4 5" key="1">
    <citation type="submission" date="2019-10" db="EMBL/GenBank/DDBJ databases">
        <title>Gracilibacillus sp. nov. isolated from rice seeds.</title>
        <authorList>
            <person name="He S."/>
        </authorList>
    </citation>
    <scope>NUCLEOTIDE SEQUENCE [LARGE SCALE GENOMIC DNA]</scope>
    <source>
        <strain evidence="4 5">TD8</strain>
    </source>
</reference>
<dbReference type="PANTHER" id="PTHR43649">
    <property type="entry name" value="ARABINOSE-BINDING PROTEIN-RELATED"/>
    <property type="match status" value="1"/>
</dbReference>
<feature type="signal peptide" evidence="3">
    <location>
        <begin position="1"/>
        <end position="19"/>
    </location>
</feature>
<feature type="chain" id="PRO_5039608514" evidence="3">
    <location>
        <begin position="20"/>
        <end position="564"/>
    </location>
</feature>
<accession>A0A7C8GQJ2</accession>
<dbReference type="Gene3D" id="3.40.190.10">
    <property type="entry name" value="Periplasmic binding protein-like II"/>
    <property type="match status" value="3"/>
</dbReference>